<sequence>MGCADAGVDIIGIQEHRLITSNSTEEICKWINSLRNCRAYNSVELDSDHRIVSIRLVTSLRTSKGKPCKRPKFNWKKLQDPVTREMFQLELSNRFQVLNVEDTPSLTDRYAHFETAVKEVAETVVGKRETCGMPSWVSDKTIRLKVERDDAKKKYSISKSRQSREDGGT</sequence>
<dbReference type="OrthoDB" id="407509at2759"/>
<protein>
    <submittedName>
        <fullName evidence="2">Uncharacterized protein</fullName>
    </submittedName>
</protein>
<reference evidence="2" key="1">
    <citation type="submission" date="2022-11" db="UniProtKB">
        <authorList>
            <consortium name="EnsemblMetazoa"/>
        </authorList>
    </citation>
    <scope>IDENTIFICATION</scope>
</reference>
<evidence type="ECO:0000313" key="3">
    <source>
        <dbReference type="Proteomes" id="UP000887568"/>
    </source>
</evidence>
<organism evidence="2 3">
    <name type="scientific">Patiria miniata</name>
    <name type="common">Bat star</name>
    <name type="synonym">Asterina miniata</name>
    <dbReference type="NCBI Taxonomy" id="46514"/>
    <lineage>
        <taxon>Eukaryota</taxon>
        <taxon>Metazoa</taxon>
        <taxon>Echinodermata</taxon>
        <taxon>Eleutherozoa</taxon>
        <taxon>Asterozoa</taxon>
        <taxon>Asteroidea</taxon>
        <taxon>Valvatacea</taxon>
        <taxon>Valvatida</taxon>
        <taxon>Asterinidae</taxon>
        <taxon>Patiria</taxon>
    </lineage>
</organism>
<dbReference type="AlphaFoldDB" id="A0A914AHE4"/>
<proteinExistence type="predicted"/>
<dbReference type="Proteomes" id="UP000887568">
    <property type="component" value="Unplaced"/>
</dbReference>
<dbReference type="EnsemblMetazoa" id="XM_038207214.1">
    <property type="protein sequence ID" value="XP_038063142.1"/>
    <property type="gene ID" value="LOC119733848"/>
</dbReference>
<dbReference type="RefSeq" id="XP_038063142.1">
    <property type="nucleotide sequence ID" value="XM_038207214.1"/>
</dbReference>
<evidence type="ECO:0000256" key="1">
    <source>
        <dbReference type="SAM" id="MobiDB-lite"/>
    </source>
</evidence>
<feature type="region of interest" description="Disordered" evidence="1">
    <location>
        <begin position="150"/>
        <end position="169"/>
    </location>
</feature>
<name>A0A914AHE4_PATMI</name>
<keyword evidence="3" id="KW-1185">Reference proteome</keyword>
<dbReference type="GeneID" id="119733848"/>
<accession>A0A914AHE4</accession>
<evidence type="ECO:0000313" key="2">
    <source>
        <dbReference type="EnsemblMetazoa" id="XP_038063142.1"/>
    </source>
</evidence>